<dbReference type="InterPro" id="IPR042115">
    <property type="entry name" value="PriA_3primeBD_sf"/>
</dbReference>
<dbReference type="GO" id="GO:0003677">
    <property type="term" value="F:DNA binding"/>
    <property type="evidence" value="ECO:0007669"/>
    <property type="project" value="UniProtKB-KW"/>
</dbReference>
<keyword evidence="1" id="KW-0547">Nucleotide-binding</keyword>
<organism evidence="5 6">
    <name type="scientific">Buchnera aphidicola</name>
    <name type="common">Thelaxes californica</name>
    <dbReference type="NCBI Taxonomy" id="1315998"/>
    <lineage>
        <taxon>Bacteria</taxon>
        <taxon>Pseudomonadati</taxon>
        <taxon>Pseudomonadota</taxon>
        <taxon>Gammaproteobacteria</taxon>
        <taxon>Enterobacterales</taxon>
        <taxon>Erwiniaceae</taxon>
        <taxon>Buchnera</taxon>
    </lineage>
</organism>
<keyword evidence="3" id="KW-0238">DNA-binding</keyword>
<evidence type="ECO:0000256" key="1">
    <source>
        <dbReference type="ARBA" id="ARBA00022741"/>
    </source>
</evidence>
<proteinExistence type="predicted"/>
<accession>A0A4D6YB80</accession>
<protein>
    <recommendedName>
        <fullName evidence="4">Primosomal protein N' 3' DNA-binding domain-containing protein</fullName>
    </recommendedName>
</protein>
<evidence type="ECO:0000256" key="2">
    <source>
        <dbReference type="ARBA" id="ARBA00022840"/>
    </source>
</evidence>
<reference evidence="5 6" key="1">
    <citation type="submission" date="2018-12" db="EMBL/GenBank/DDBJ databases">
        <authorList>
            <person name="Chong R.A."/>
        </authorList>
    </citation>
    <scope>NUCLEOTIDE SEQUENCE [LARGE SCALE GENOMIC DNA]</scope>
    <source>
        <strain evidence="5 6">Tca</strain>
    </source>
</reference>
<dbReference type="Pfam" id="PF17764">
    <property type="entry name" value="PriA_3primeBD"/>
    <property type="match status" value="1"/>
</dbReference>
<reference evidence="5 6" key="2">
    <citation type="submission" date="2019-05" db="EMBL/GenBank/DDBJ databases">
        <title>Genome evolution of the obligate endosymbiont Buchnera aphidicola.</title>
        <authorList>
            <person name="Moran N.A."/>
        </authorList>
    </citation>
    <scope>NUCLEOTIDE SEQUENCE [LARGE SCALE GENOMIC DNA]</scope>
    <source>
        <strain evidence="5 6">Tca</strain>
    </source>
</reference>
<dbReference type="EMBL" id="CP034852">
    <property type="protein sequence ID" value="QCI26649.1"/>
    <property type="molecule type" value="Genomic_DNA"/>
</dbReference>
<gene>
    <name evidence="5" type="ORF">D9V80_00505</name>
</gene>
<dbReference type="AlphaFoldDB" id="A0A4D6YB80"/>
<dbReference type="GO" id="GO:0006270">
    <property type="term" value="P:DNA replication initiation"/>
    <property type="evidence" value="ECO:0007669"/>
    <property type="project" value="TreeGrafter"/>
</dbReference>
<dbReference type="Gene3D" id="3.40.50.300">
    <property type="entry name" value="P-loop containing nucleotide triphosphate hydrolases"/>
    <property type="match status" value="1"/>
</dbReference>
<dbReference type="GO" id="GO:0043138">
    <property type="term" value="F:3'-5' DNA helicase activity"/>
    <property type="evidence" value="ECO:0007669"/>
    <property type="project" value="TreeGrafter"/>
</dbReference>
<dbReference type="Gene3D" id="3.40.1440.60">
    <property type="entry name" value="PriA, 3(prime) DNA-binding domain"/>
    <property type="match status" value="1"/>
</dbReference>
<sequence length="739" mass="87795">MMILEIVIPILSHRCFYYMCNSYTIVPKIGVRVQVPFRNRLLIGIVLRYHNKFKISHLIKYKLKSIDTVIDTHSLFGTSLWNLLIWYSNYSHIYLGKIVLNILPLLLRKGIIYTKKYLCWSITDSGKKKLQLPSKLGKKQIFTLSLLKKKNIYNLEIKKYKISNAVLSSLSIKGFCILQKTHYVQKIVYVFQRKHYPNLNILFLKEIEKILKKNKYTCPFYFSDINFLQKVEVYLFLLYLILNKGQTSLLIVPCTNTTLVYYIKNFFYDNYDVDVLIYDTKLNETKKIKIWDFSKTSIPKIIISTKMGIFLPLTKLGLIIVDEECDLNHIYYNKFIFNAKLVAIERAKKENIPIFLTSSSLSITSYKEIVEKRYHEIRVSVFQEKITKYHVYKNTLIYLKKERNIGIYSVQLIKIISRHLLKNTVILLILEDNNIFYNLLQCDNCKKMLQCFRCNNYYKFNKSCNNLFCPYCFCQENIPNFCIYCGFFSFSVRLFDIELAKKYLSDIFPNVKILSFSKNITSEEIKKNVDKNYCLDFCSSTIILSTPDFANRFLIKNVSLVAFLSLEKYLYSNNFRSIEYCGKLYYSVLFVLMNSKLKIRTVIQTPEENFLLTTLFKKNYSYFLNELCKNRKNLLLPPFRYHTVIWFECIQEQVIILFTKYFKKILCKKLLLFAPDLIIIGPELIKKRKYTNCYYSKILFSYFSITFLQNILVFFSKKISVHSQFKDINFLFDVDSEKN</sequence>
<dbReference type="PANTHER" id="PTHR30580:SF0">
    <property type="entry name" value="PRIMOSOMAL PROTEIN N"/>
    <property type="match status" value="1"/>
</dbReference>
<feature type="domain" description="Primosomal protein N' 3' DNA-binding" evidence="4">
    <location>
        <begin position="5"/>
        <end position="104"/>
    </location>
</feature>
<keyword evidence="2" id="KW-0067">ATP-binding</keyword>
<keyword evidence="6" id="KW-1185">Reference proteome</keyword>
<dbReference type="GO" id="GO:0006310">
    <property type="term" value="P:DNA recombination"/>
    <property type="evidence" value="ECO:0007669"/>
    <property type="project" value="TreeGrafter"/>
</dbReference>
<dbReference type="OrthoDB" id="9759544at2"/>
<dbReference type="PANTHER" id="PTHR30580">
    <property type="entry name" value="PRIMOSOMAL PROTEIN N"/>
    <property type="match status" value="1"/>
</dbReference>
<name>A0A4D6YB80_9GAMM</name>
<dbReference type="GO" id="GO:0006302">
    <property type="term" value="P:double-strand break repair"/>
    <property type="evidence" value="ECO:0007669"/>
    <property type="project" value="TreeGrafter"/>
</dbReference>
<evidence type="ECO:0000313" key="5">
    <source>
        <dbReference type="EMBL" id="QCI26649.1"/>
    </source>
</evidence>
<evidence type="ECO:0000256" key="3">
    <source>
        <dbReference type="ARBA" id="ARBA00023125"/>
    </source>
</evidence>
<dbReference type="InterPro" id="IPR027417">
    <property type="entry name" value="P-loop_NTPase"/>
</dbReference>
<dbReference type="InterPro" id="IPR041222">
    <property type="entry name" value="PriA_3primeBD"/>
</dbReference>
<evidence type="ECO:0000313" key="6">
    <source>
        <dbReference type="Proteomes" id="UP000298782"/>
    </source>
</evidence>
<dbReference type="Proteomes" id="UP000298782">
    <property type="component" value="Chromosome"/>
</dbReference>
<dbReference type="GO" id="GO:0005524">
    <property type="term" value="F:ATP binding"/>
    <property type="evidence" value="ECO:0007669"/>
    <property type="project" value="UniProtKB-KW"/>
</dbReference>
<evidence type="ECO:0000259" key="4">
    <source>
        <dbReference type="Pfam" id="PF17764"/>
    </source>
</evidence>